<gene>
    <name evidence="1" type="ORF">Dpep_2200</name>
</gene>
<organism evidence="1 2">
    <name type="scientific">Dethiosulfovibrio peptidovorans DSM 11002</name>
    <dbReference type="NCBI Taxonomy" id="469381"/>
    <lineage>
        <taxon>Bacteria</taxon>
        <taxon>Thermotogati</taxon>
        <taxon>Synergistota</taxon>
        <taxon>Synergistia</taxon>
        <taxon>Synergistales</taxon>
        <taxon>Dethiosulfovibrionaceae</taxon>
        <taxon>Dethiosulfovibrio</taxon>
    </lineage>
</organism>
<evidence type="ECO:0000313" key="2">
    <source>
        <dbReference type="Proteomes" id="UP000006427"/>
    </source>
</evidence>
<proteinExistence type="predicted"/>
<evidence type="ECO:0008006" key="3">
    <source>
        <dbReference type="Google" id="ProtNLM"/>
    </source>
</evidence>
<sequence length="156" mass="18281">MFFACVFFIYFMCVDVTVISLAVREEILFDKYMYPGSLFETGYIHSVQKTPVEDVYVVVDGELWLWEERVVSHNAGLPSESPYRGYFLSDKEWMHFFGGRYSTKMYMLRVGNDVLGRNVCRFYGRSDWIDLFEIVPGKRCAVSVETKPFLTTLIRI</sequence>
<protein>
    <recommendedName>
        <fullName evidence="3">DUF1850 domain-containing protein</fullName>
    </recommendedName>
</protein>
<dbReference type="InterPro" id="IPR015001">
    <property type="entry name" value="DUF1850"/>
</dbReference>
<keyword evidence="2" id="KW-1185">Reference proteome</keyword>
<dbReference type="Pfam" id="PF08905">
    <property type="entry name" value="DUF1850"/>
    <property type="match status" value="1"/>
</dbReference>
<dbReference type="STRING" id="469381.Dpep_2200"/>
<evidence type="ECO:0000313" key="1">
    <source>
        <dbReference type="EMBL" id="EFC92222.1"/>
    </source>
</evidence>
<reference evidence="1 2" key="1">
    <citation type="journal article" date="2010" name="Stand. Genomic Sci.">
        <title>Permanent draft genome sequence of Dethiosulfovibrio peptidovorans type strain (SEBR 4207).</title>
        <authorList>
            <person name="Labutti K."/>
            <person name="Mayilraj S."/>
            <person name="Clum A."/>
            <person name="Lucas S."/>
            <person name="Glavina Del Rio T."/>
            <person name="Nolan M."/>
            <person name="Tice H."/>
            <person name="Cheng J.F."/>
            <person name="Pitluck S."/>
            <person name="Liolios K."/>
            <person name="Ivanova N."/>
            <person name="Mavromatis K."/>
            <person name="Mikhailova N."/>
            <person name="Pati A."/>
            <person name="Goodwin L."/>
            <person name="Chen A."/>
            <person name="Palaniappan K."/>
            <person name="Land M."/>
            <person name="Hauser L."/>
            <person name="Chang Y.J."/>
            <person name="Jeffries C.D."/>
            <person name="Rohde M."/>
            <person name="Spring S."/>
            <person name="Goker M."/>
            <person name="Woyke T."/>
            <person name="Bristow J."/>
            <person name="Eisen J.A."/>
            <person name="Markowitz V."/>
            <person name="Hugenholtz P."/>
            <person name="Kyrpides N.C."/>
            <person name="Klenk H.P."/>
            <person name="Lapidus A."/>
        </authorList>
    </citation>
    <scope>NUCLEOTIDE SEQUENCE [LARGE SCALE GENOMIC DNA]</scope>
    <source>
        <strain evidence="1 2">DSM 11002</strain>
    </source>
</reference>
<comment type="caution">
    <text evidence="1">The sequence shown here is derived from an EMBL/GenBank/DDBJ whole genome shotgun (WGS) entry which is preliminary data.</text>
</comment>
<dbReference type="AlphaFoldDB" id="D2Z3W1"/>
<dbReference type="PaxDb" id="469381-Dpep_2200"/>
<name>D2Z3W1_9BACT</name>
<dbReference type="eggNOG" id="COG4729">
    <property type="taxonomic scope" value="Bacteria"/>
</dbReference>
<dbReference type="Proteomes" id="UP000006427">
    <property type="component" value="Unassembled WGS sequence"/>
</dbReference>
<accession>D2Z3W1</accession>
<dbReference type="EMBL" id="ABTR02000001">
    <property type="protein sequence ID" value="EFC92222.1"/>
    <property type="molecule type" value="Genomic_DNA"/>
</dbReference>